<dbReference type="Proteomes" id="UP000189670">
    <property type="component" value="Unassembled WGS sequence"/>
</dbReference>
<dbReference type="InterPro" id="IPR027417">
    <property type="entry name" value="P-loop_NTPase"/>
</dbReference>
<dbReference type="SMART" id="SM00382">
    <property type="entry name" value="AAA"/>
    <property type="match status" value="1"/>
</dbReference>
<accession>A0A1V1NZ42</accession>
<evidence type="ECO:0000313" key="3">
    <source>
        <dbReference type="Proteomes" id="UP000189670"/>
    </source>
</evidence>
<evidence type="ECO:0000259" key="1">
    <source>
        <dbReference type="SMART" id="SM00382"/>
    </source>
</evidence>
<proteinExistence type="predicted"/>
<dbReference type="SUPFAM" id="SSF52540">
    <property type="entry name" value="P-loop containing nucleoside triphosphate hydrolases"/>
    <property type="match status" value="1"/>
</dbReference>
<name>A0A1V1NZ42_9BACT</name>
<protein>
    <submittedName>
        <fullName evidence="2">Type II secretory pathway, component ExeA</fullName>
    </submittedName>
</protein>
<dbReference type="EMBL" id="ATBP01001180">
    <property type="protein sequence ID" value="ETR67867.1"/>
    <property type="molecule type" value="Genomic_DNA"/>
</dbReference>
<dbReference type="InterPro" id="IPR049945">
    <property type="entry name" value="AAA_22"/>
</dbReference>
<reference evidence="3" key="1">
    <citation type="submission" date="2012-11" db="EMBL/GenBank/DDBJ databases">
        <authorList>
            <person name="Lucero-Rivera Y.E."/>
            <person name="Tovar-Ramirez D."/>
        </authorList>
    </citation>
    <scope>NUCLEOTIDE SEQUENCE [LARGE SCALE GENOMIC DNA]</scope>
    <source>
        <strain evidence="3">Araruama</strain>
    </source>
</reference>
<comment type="caution">
    <text evidence="2">The sequence shown here is derived from an EMBL/GenBank/DDBJ whole genome shotgun (WGS) entry which is preliminary data.</text>
</comment>
<dbReference type="PANTHER" id="PTHR35894:SF1">
    <property type="entry name" value="PHOSPHORIBULOKINASE _ URIDINE KINASE FAMILY"/>
    <property type="match status" value="1"/>
</dbReference>
<dbReference type="AlphaFoldDB" id="A0A1V1NZ42"/>
<organism evidence="2 3">
    <name type="scientific">Candidatus Magnetoglobus multicellularis str. Araruama</name>
    <dbReference type="NCBI Taxonomy" id="890399"/>
    <lineage>
        <taxon>Bacteria</taxon>
        <taxon>Pseudomonadati</taxon>
        <taxon>Thermodesulfobacteriota</taxon>
        <taxon>Desulfobacteria</taxon>
        <taxon>Desulfobacterales</taxon>
        <taxon>Desulfobacteraceae</taxon>
        <taxon>Candidatus Magnetoglobus</taxon>
    </lineage>
</organism>
<feature type="domain" description="AAA+ ATPase" evidence="1">
    <location>
        <begin position="41"/>
        <end position="166"/>
    </location>
</feature>
<sequence length="264" mass="30082">MFLNHFKMIDMPFSEKPPIDGILKDDRIDRGLAHISYLASHATLGLITGNAGVGKSSLIRLFIDAYKTKSFNLIYLHHTHLKALSFLKILVTAMGEIPAHGKEKVFNQIQTKIQNNNLTTIVLIDEAHLLDSDAFIDLRLLVSSAIEDYDGLKIVLFGHTDIKKELSRSRHESLHQRITIKYHLAPMTQGQTRQYIDFQIRRVNCSEKIFEEEVKNDIHNYARGIPRIVNKIATGCLINAYIENQQKINNGILLKTLKDIDIVN</sequence>
<gene>
    <name evidence="2" type="ORF">OMM_04906</name>
</gene>
<dbReference type="InterPro" id="IPR003593">
    <property type="entry name" value="AAA+_ATPase"/>
</dbReference>
<dbReference type="GO" id="GO:0016887">
    <property type="term" value="F:ATP hydrolysis activity"/>
    <property type="evidence" value="ECO:0007669"/>
    <property type="project" value="InterPro"/>
</dbReference>
<dbReference type="PANTHER" id="PTHR35894">
    <property type="entry name" value="GENERAL SECRETION PATHWAY PROTEIN A-RELATED"/>
    <property type="match status" value="1"/>
</dbReference>
<dbReference type="Gene3D" id="3.40.50.300">
    <property type="entry name" value="P-loop containing nucleotide triphosphate hydrolases"/>
    <property type="match status" value="1"/>
</dbReference>
<dbReference type="InterPro" id="IPR052026">
    <property type="entry name" value="ExeA_AAA_ATPase_DNA-bind"/>
</dbReference>
<dbReference type="Pfam" id="PF13401">
    <property type="entry name" value="AAA_22"/>
    <property type="match status" value="1"/>
</dbReference>
<evidence type="ECO:0000313" key="2">
    <source>
        <dbReference type="EMBL" id="ETR67867.1"/>
    </source>
</evidence>